<organism evidence="2 3">
    <name type="scientific">Pleurodeles waltl</name>
    <name type="common">Iberian ribbed newt</name>
    <dbReference type="NCBI Taxonomy" id="8319"/>
    <lineage>
        <taxon>Eukaryota</taxon>
        <taxon>Metazoa</taxon>
        <taxon>Chordata</taxon>
        <taxon>Craniata</taxon>
        <taxon>Vertebrata</taxon>
        <taxon>Euteleostomi</taxon>
        <taxon>Amphibia</taxon>
        <taxon>Batrachia</taxon>
        <taxon>Caudata</taxon>
        <taxon>Salamandroidea</taxon>
        <taxon>Salamandridae</taxon>
        <taxon>Pleurodelinae</taxon>
        <taxon>Pleurodeles</taxon>
    </lineage>
</organism>
<comment type="caution">
    <text evidence="2">The sequence shown here is derived from an EMBL/GenBank/DDBJ whole genome shotgun (WGS) entry which is preliminary data.</text>
</comment>
<feature type="compositionally biased region" description="Low complexity" evidence="1">
    <location>
        <begin position="8"/>
        <end position="22"/>
    </location>
</feature>
<evidence type="ECO:0000256" key="1">
    <source>
        <dbReference type="SAM" id="MobiDB-lite"/>
    </source>
</evidence>
<accession>A0AAV7NW26</accession>
<sequence length="72" mass="8136">MQEQSIKQPLQDLQPDPGLPDLTIKKGNDAVGRHAPVAGLVGRKTDSGPHRKTRMERRKLEIHPQHNKWGQL</sequence>
<gene>
    <name evidence="2" type="ORF">NDU88_007385</name>
</gene>
<dbReference type="AlphaFoldDB" id="A0AAV7NW26"/>
<dbReference type="Proteomes" id="UP001066276">
    <property type="component" value="Chromosome 8"/>
</dbReference>
<evidence type="ECO:0000313" key="3">
    <source>
        <dbReference type="Proteomes" id="UP001066276"/>
    </source>
</evidence>
<evidence type="ECO:0000313" key="2">
    <source>
        <dbReference type="EMBL" id="KAJ1119199.1"/>
    </source>
</evidence>
<protein>
    <submittedName>
        <fullName evidence="2">Uncharacterized protein</fullName>
    </submittedName>
</protein>
<reference evidence="2" key="1">
    <citation type="journal article" date="2022" name="bioRxiv">
        <title>Sequencing and chromosome-scale assembly of the giantPleurodeles waltlgenome.</title>
        <authorList>
            <person name="Brown T."/>
            <person name="Elewa A."/>
            <person name="Iarovenko S."/>
            <person name="Subramanian E."/>
            <person name="Araus A.J."/>
            <person name="Petzold A."/>
            <person name="Susuki M."/>
            <person name="Suzuki K.-i.T."/>
            <person name="Hayashi T."/>
            <person name="Toyoda A."/>
            <person name="Oliveira C."/>
            <person name="Osipova E."/>
            <person name="Leigh N.D."/>
            <person name="Simon A."/>
            <person name="Yun M.H."/>
        </authorList>
    </citation>
    <scope>NUCLEOTIDE SEQUENCE</scope>
    <source>
        <strain evidence="2">20211129_DDA</strain>
        <tissue evidence="2">Liver</tissue>
    </source>
</reference>
<feature type="compositionally biased region" description="Basic and acidic residues" evidence="1">
    <location>
        <begin position="23"/>
        <end position="32"/>
    </location>
</feature>
<keyword evidence="3" id="KW-1185">Reference proteome</keyword>
<feature type="region of interest" description="Disordered" evidence="1">
    <location>
        <begin position="1"/>
        <end position="72"/>
    </location>
</feature>
<proteinExistence type="predicted"/>
<name>A0AAV7NW26_PLEWA</name>
<dbReference type="EMBL" id="JANPWB010000012">
    <property type="protein sequence ID" value="KAJ1119199.1"/>
    <property type="molecule type" value="Genomic_DNA"/>
</dbReference>